<keyword evidence="19" id="KW-0175">Coiled coil</keyword>
<dbReference type="GO" id="GO:0005965">
    <property type="term" value="C:protein farnesyltransferase complex"/>
    <property type="evidence" value="ECO:0007669"/>
    <property type="project" value="TreeGrafter"/>
</dbReference>
<protein>
    <recommendedName>
        <fullName evidence="10">Protein farnesyltransferase/geranylgeranyltransferase type-1 subunit alpha</fullName>
        <ecNumber evidence="4">2.5.1.58</ecNumber>
        <ecNumber evidence="3">2.5.1.59</ecNumber>
    </recommendedName>
    <alternativeName>
        <fullName evidence="13">CAAX farnesyltransferase subunit alpha</fullName>
    </alternativeName>
    <alternativeName>
        <fullName evidence="12">FTase-alpha</fullName>
    </alternativeName>
    <alternativeName>
        <fullName evidence="11">Ras proteins prenyltransferase subunit alpha</fullName>
    </alternativeName>
    <alternativeName>
        <fullName evidence="14">Type I protein geranyl-geranyltransferase subunit alpha</fullName>
    </alternativeName>
</protein>
<dbReference type="RefSeq" id="XP_013383155.1">
    <property type="nucleotide sequence ID" value="XM_013527701.2"/>
</dbReference>
<keyword evidence="7" id="KW-0677">Repeat</keyword>
<dbReference type="GeneID" id="106153672"/>
<dbReference type="PANTHER" id="PTHR11129">
    <property type="entry name" value="PROTEIN FARNESYLTRANSFERASE ALPHA SUBUNIT/RAB GERANYLGERANYL TRANSFERASE ALPHA SUBUNIT"/>
    <property type="match status" value="1"/>
</dbReference>
<evidence type="ECO:0000256" key="9">
    <source>
        <dbReference type="ARBA" id="ARBA00022990"/>
    </source>
</evidence>
<evidence type="ECO:0000256" key="3">
    <source>
        <dbReference type="ARBA" id="ARBA00012700"/>
    </source>
</evidence>
<dbReference type="GO" id="GO:0004662">
    <property type="term" value="F:CAAX-protein geranylgeranyltransferase activity"/>
    <property type="evidence" value="ECO:0007669"/>
    <property type="project" value="UniProtKB-EC"/>
</dbReference>
<comment type="subunit">
    <text evidence="18">Heterodimer of FNTA and FNTB (farnesyltransferase). Heterodimer of FNTA and PGGT1B (geranylgeranyltransferase).</text>
</comment>
<dbReference type="STRING" id="7574.A0A1S3HAP5"/>
<dbReference type="PROSITE" id="PS51147">
    <property type="entry name" value="PFTA"/>
    <property type="match status" value="5"/>
</dbReference>
<comment type="function">
    <text evidence="17">Essential subunit of both the farnesyltransferase and the geranylgeranyltransferase complex. Contributes to the transfer of a farnesyl or geranylgeranyl moiety from farnesyl or geranylgeranyl diphosphate to a cysteine at the fourth position from the C-terminus of several proteins having the C-terminal sequence Cys-aliphatic-aliphatic-X. May positively regulate neuromuscular junction development downstream of MUSK via its function in RAC1 prenylation and activation.</text>
</comment>
<comment type="catalytic activity">
    <reaction evidence="16">
        <text>geranylgeranyl diphosphate + L-cysteinyl-[protein] = S-geranylgeranyl-L-cysteinyl-[protein] + diphosphate</text>
        <dbReference type="Rhea" id="RHEA:21240"/>
        <dbReference type="Rhea" id="RHEA-COMP:10131"/>
        <dbReference type="Rhea" id="RHEA-COMP:11537"/>
        <dbReference type="ChEBI" id="CHEBI:29950"/>
        <dbReference type="ChEBI" id="CHEBI:33019"/>
        <dbReference type="ChEBI" id="CHEBI:57533"/>
        <dbReference type="ChEBI" id="CHEBI:86021"/>
        <dbReference type="EC" id="2.5.1.59"/>
    </reaction>
</comment>
<keyword evidence="8" id="KW-0460">Magnesium</keyword>
<evidence type="ECO:0000313" key="21">
    <source>
        <dbReference type="RefSeq" id="XP_013383155.1"/>
    </source>
</evidence>
<dbReference type="SUPFAM" id="SSF48439">
    <property type="entry name" value="Protein prenylyltransferase"/>
    <property type="match status" value="1"/>
</dbReference>
<evidence type="ECO:0000256" key="6">
    <source>
        <dbReference type="ARBA" id="ARBA00022679"/>
    </source>
</evidence>
<evidence type="ECO:0000256" key="5">
    <source>
        <dbReference type="ARBA" id="ARBA00022602"/>
    </source>
</evidence>
<evidence type="ECO:0000256" key="14">
    <source>
        <dbReference type="ARBA" id="ARBA00043219"/>
    </source>
</evidence>
<dbReference type="Proteomes" id="UP000085678">
    <property type="component" value="Unplaced"/>
</dbReference>
<dbReference type="FunCoup" id="A0A1S3HAP5">
    <property type="interactions" value="2244"/>
</dbReference>
<dbReference type="EC" id="2.5.1.58" evidence="4"/>
<dbReference type="GO" id="GO:0004660">
    <property type="term" value="F:protein farnesyltransferase activity"/>
    <property type="evidence" value="ECO:0007669"/>
    <property type="project" value="UniProtKB-EC"/>
</dbReference>
<dbReference type="Gene3D" id="1.25.40.120">
    <property type="entry name" value="Protein prenylyltransferase"/>
    <property type="match status" value="1"/>
</dbReference>
<evidence type="ECO:0000256" key="4">
    <source>
        <dbReference type="ARBA" id="ARBA00012702"/>
    </source>
</evidence>
<feature type="coiled-coil region" evidence="19">
    <location>
        <begin position="267"/>
        <end position="305"/>
    </location>
</feature>
<evidence type="ECO:0000256" key="8">
    <source>
        <dbReference type="ARBA" id="ARBA00022842"/>
    </source>
</evidence>
<accession>A0A1S3HAP5</accession>
<dbReference type="InParanoid" id="A0A1S3HAP5"/>
<dbReference type="KEGG" id="lak:106153672"/>
<organism evidence="20 21">
    <name type="scientific">Lingula anatina</name>
    <name type="common">Brachiopod</name>
    <name type="synonym">Lingula unguis</name>
    <dbReference type="NCBI Taxonomy" id="7574"/>
    <lineage>
        <taxon>Eukaryota</taxon>
        <taxon>Metazoa</taxon>
        <taxon>Spiralia</taxon>
        <taxon>Lophotrochozoa</taxon>
        <taxon>Brachiopoda</taxon>
        <taxon>Linguliformea</taxon>
        <taxon>Lingulata</taxon>
        <taxon>Lingulida</taxon>
        <taxon>Linguloidea</taxon>
        <taxon>Lingulidae</taxon>
        <taxon>Lingula</taxon>
    </lineage>
</organism>
<dbReference type="EC" id="2.5.1.59" evidence="3"/>
<sequence length="324" mass="38587">MADGDCCDNRGDDWVFYKDREEWKDITPIPQDDGPHPVVRIAYSDKFTDVYDYFRAILQKNEMSHRAFELNTDAAALNSANYTVWHHRRNLIKELKLDLNDELMYISDVIENHPKNYQVWHHRRVIVEMLGDASKEIDFTANILEEDAKNYHAWQHRQWVIKEFKLWDGELEFTDALLRQDLRNNSAWNQRYFVITGTPTLTDDVLLREVHFTRDMIKQAPNNESAWNYLRGILADKEISQYPGLMEFCHKLYQENIRSPHLLAFMIDCYENMLELKKDDKQAALNQALKMCESLATEYDTIRKEYWNYISRSLTSKYGHFKPN</sequence>
<dbReference type="InterPro" id="IPR002088">
    <property type="entry name" value="Prenyl_trans_a"/>
</dbReference>
<evidence type="ECO:0000256" key="11">
    <source>
        <dbReference type="ARBA" id="ARBA00041392"/>
    </source>
</evidence>
<evidence type="ECO:0000256" key="15">
    <source>
        <dbReference type="ARBA" id="ARBA00050225"/>
    </source>
</evidence>
<evidence type="ECO:0000256" key="7">
    <source>
        <dbReference type="ARBA" id="ARBA00022737"/>
    </source>
</evidence>
<name>A0A1S3HAP5_LINAN</name>
<reference evidence="21" key="1">
    <citation type="submission" date="2025-08" db="UniProtKB">
        <authorList>
            <consortium name="RefSeq"/>
        </authorList>
    </citation>
    <scope>IDENTIFICATION</scope>
    <source>
        <tissue evidence="21">Gonads</tissue>
    </source>
</reference>
<dbReference type="PANTHER" id="PTHR11129:SF1">
    <property type="entry name" value="PROTEIN FARNESYLTRANSFERASE_GERANYLGERANYLTRANSFERASE TYPE-1 SUBUNIT ALPHA"/>
    <property type="match status" value="1"/>
</dbReference>
<evidence type="ECO:0000256" key="16">
    <source>
        <dbReference type="ARBA" id="ARBA00050428"/>
    </source>
</evidence>
<comment type="catalytic activity">
    <reaction evidence="15">
        <text>L-cysteinyl-[protein] + (2E,6E)-farnesyl diphosphate = S-(2E,6E)-farnesyl-L-cysteinyl-[protein] + diphosphate</text>
        <dbReference type="Rhea" id="RHEA:13345"/>
        <dbReference type="Rhea" id="RHEA-COMP:10131"/>
        <dbReference type="Rhea" id="RHEA-COMP:11535"/>
        <dbReference type="ChEBI" id="CHEBI:29950"/>
        <dbReference type="ChEBI" id="CHEBI:33019"/>
        <dbReference type="ChEBI" id="CHEBI:86019"/>
        <dbReference type="ChEBI" id="CHEBI:175763"/>
        <dbReference type="EC" id="2.5.1.58"/>
    </reaction>
</comment>
<evidence type="ECO:0000256" key="18">
    <source>
        <dbReference type="ARBA" id="ARBA00063604"/>
    </source>
</evidence>
<comment type="cofactor">
    <cofactor evidence="1">
        <name>Mg(2+)</name>
        <dbReference type="ChEBI" id="CHEBI:18420"/>
    </cofactor>
</comment>
<evidence type="ECO:0000256" key="2">
    <source>
        <dbReference type="ARBA" id="ARBA00006734"/>
    </source>
</evidence>
<keyword evidence="6" id="KW-0808">Transferase</keyword>
<dbReference type="GO" id="GO:0005953">
    <property type="term" value="C:CAAX-protein geranylgeranyltransferase complex"/>
    <property type="evidence" value="ECO:0007669"/>
    <property type="project" value="TreeGrafter"/>
</dbReference>
<dbReference type="AlphaFoldDB" id="A0A1S3HAP5"/>
<keyword evidence="5" id="KW-0637">Prenyltransferase</keyword>
<dbReference type="OMA" id="WAIRTFN"/>
<comment type="similarity">
    <text evidence="2">Belongs to the protein prenyltransferase subunit alpha family.</text>
</comment>
<gene>
    <name evidence="21" type="primary">LOC106153672</name>
</gene>
<keyword evidence="20" id="KW-1185">Reference proteome</keyword>
<dbReference type="OrthoDB" id="272289at2759"/>
<dbReference type="Pfam" id="PF01239">
    <property type="entry name" value="PPTA"/>
    <property type="match status" value="5"/>
</dbReference>
<evidence type="ECO:0000256" key="17">
    <source>
        <dbReference type="ARBA" id="ARBA00055408"/>
    </source>
</evidence>
<evidence type="ECO:0000256" key="10">
    <source>
        <dbReference type="ARBA" id="ARBA00040965"/>
    </source>
</evidence>
<evidence type="ECO:0000256" key="12">
    <source>
        <dbReference type="ARBA" id="ARBA00042436"/>
    </source>
</evidence>
<evidence type="ECO:0000256" key="13">
    <source>
        <dbReference type="ARBA" id="ARBA00043086"/>
    </source>
</evidence>
<evidence type="ECO:0000313" key="20">
    <source>
        <dbReference type="Proteomes" id="UP000085678"/>
    </source>
</evidence>
<dbReference type="FunFam" id="1.25.40.120:FF:000002">
    <property type="entry name" value="Protein farnesyltransferase/geranylgeranyltransferase type-1 subunit alpha"/>
    <property type="match status" value="1"/>
</dbReference>
<proteinExistence type="inferred from homology"/>
<evidence type="ECO:0000256" key="1">
    <source>
        <dbReference type="ARBA" id="ARBA00001946"/>
    </source>
</evidence>
<keyword evidence="9" id="KW-0007">Acetylation</keyword>
<evidence type="ECO:0000256" key="19">
    <source>
        <dbReference type="SAM" id="Coils"/>
    </source>
</evidence>